<evidence type="ECO:0000313" key="1">
    <source>
        <dbReference type="EMBL" id="PTX45931.1"/>
    </source>
</evidence>
<dbReference type="AlphaFoldDB" id="A0A2T6AQ26"/>
<keyword evidence="2" id="KW-1185">Reference proteome</keyword>
<evidence type="ECO:0000313" key="2">
    <source>
        <dbReference type="Proteomes" id="UP000244069"/>
    </source>
</evidence>
<protein>
    <submittedName>
        <fullName evidence="1">Uncharacterized protein</fullName>
    </submittedName>
</protein>
<sequence>MMLTELGSDIDTSWQQVGGVYGPAGFPAEIQETLANALLAAAQTDEFQGYMTTSGITTRLRGPEGHTAHGELLRGIRGPGVRRA</sequence>
<dbReference type="Gene3D" id="3.40.190.10">
    <property type="entry name" value="Periplasmic binding protein-like II"/>
    <property type="match status" value="1"/>
</dbReference>
<dbReference type="InterPro" id="IPR042100">
    <property type="entry name" value="Bug_dom1"/>
</dbReference>
<dbReference type="EMBL" id="QBKN01000019">
    <property type="protein sequence ID" value="PTX45931.1"/>
    <property type="molecule type" value="Genomic_DNA"/>
</dbReference>
<organism evidence="1 2">
    <name type="scientific">Allosediminivita pacifica</name>
    <dbReference type="NCBI Taxonomy" id="1267769"/>
    <lineage>
        <taxon>Bacteria</taxon>
        <taxon>Pseudomonadati</taxon>
        <taxon>Pseudomonadota</taxon>
        <taxon>Alphaproteobacteria</taxon>
        <taxon>Rhodobacterales</taxon>
        <taxon>Paracoccaceae</taxon>
        <taxon>Allosediminivita</taxon>
    </lineage>
</organism>
<name>A0A2T6AQ26_9RHOB</name>
<dbReference type="Proteomes" id="UP000244069">
    <property type="component" value="Unassembled WGS sequence"/>
</dbReference>
<comment type="caution">
    <text evidence="1">The sequence shown here is derived from an EMBL/GenBank/DDBJ whole genome shotgun (WGS) entry which is preliminary data.</text>
</comment>
<reference evidence="1 2" key="1">
    <citation type="submission" date="2018-04" db="EMBL/GenBank/DDBJ databases">
        <title>Genomic Encyclopedia of Archaeal and Bacterial Type Strains, Phase II (KMG-II): from individual species to whole genera.</title>
        <authorList>
            <person name="Goeker M."/>
        </authorList>
    </citation>
    <scope>NUCLEOTIDE SEQUENCE [LARGE SCALE GENOMIC DNA]</scope>
    <source>
        <strain evidence="1 2">DSM 29329</strain>
    </source>
</reference>
<accession>A0A2T6AQ26</accession>
<gene>
    <name evidence="1" type="ORF">C8N44_11989</name>
</gene>
<proteinExistence type="predicted"/>
<dbReference type="Gene3D" id="3.40.190.150">
    <property type="entry name" value="Bordetella uptake gene, domain 1"/>
    <property type="match status" value="1"/>
</dbReference>